<dbReference type="OrthoDB" id="10296434at2759"/>
<organism evidence="2 3">
    <name type="scientific">Sorghum bicolor</name>
    <name type="common">Sorghum</name>
    <name type="synonym">Sorghum vulgare</name>
    <dbReference type="NCBI Taxonomy" id="4558"/>
    <lineage>
        <taxon>Eukaryota</taxon>
        <taxon>Viridiplantae</taxon>
        <taxon>Streptophyta</taxon>
        <taxon>Embryophyta</taxon>
        <taxon>Tracheophyta</taxon>
        <taxon>Spermatophyta</taxon>
        <taxon>Magnoliopsida</taxon>
        <taxon>Liliopsida</taxon>
        <taxon>Poales</taxon>
        <taxon>Poaceae</taxon>
        <taxon>PACMAD clade</taxon>
        <taxon>Panicoideae</taxon>
        <taxon>Andropogonodae</taxon>
        <taxon>Andropogoneae</taxon>
        <taxon>Sorghinae</taxon>
        <taxon>Sorghum</taxon>
    </lineage>
</organism>
<proteinExistence type="predicted"/>
<dbReference type="EMBL" id="CM000761">
    <property type="protein sequence ID" value="KXG36441.1"/>
    <property type="molecule type" value="Genomic_DNA"/>
</dbReference>
<dbReference type="Proteomes" id="UP000000768">
    <property type="component" value="Chromosome 2"/>
</dbReference>
<keyword evidence="1" id="KW-0732">Signal</keyword>
<feature type="signal peptide" evidence="1">
    <location>
        <begin position="1"/>
        <end position="24"/>
    </location>
</feature>
<dbReference type="OMA" id="CFRLWDN"/>
<name>A0A1B6QET7_SORBI</name>
<dbReference type="InParanoid" id="A0A1B6QET7"/>
<protein>
    <recommendedName>
        <fullName evidence="4">Knottin scorpion toxin-like domain-containing protein</fullName>
    </recommendedName>
</protein>
<reference evidence="3" key="2">
    <citation type="journal article" date="2018" name="Plant J.">
        <title>The Sorghum bicolor reference genome: improved assembly, gene annotations, a transcriptome atlas, and signatures of genome organization.</title>
        <authorList>
            <person name="McCormick R.F."/>
            <person name="Truong S.K."/>
            <person name="Sreedasyam A."/>
            <person name="Jenkins J."/>
            <person name="Shu S."/>
            <person name="Sims D."/>
            <person name="Kennedy M."/>
            <person name="Amirebrahimi M."/>
            <person name="Weers B.D."/>
            <person name="McKinley B."/>
            <person name="Mattison A."/>
            <person name="Morishige D.T."/>
            <person name="Grimwood J."/>
            <person name="Schmutz J."/>
            <person name="Mullet J.E."/>
        </authorList>
    </citation>
    <scope>NUCLEOTIDE SEQUENCE [LARGE SCALE GENOMIC DNA]</scope>
    <source>
        <strain evidence="3">cv. BTx623</strain>
    </source>
</reference>
<dbReference type="AlphaFoldDB" id="A0A1B6QET7"/>
<dbReference type="Gramene" id="KXG36441">
    <property type="protein sequence ID" value="KXG36441"/>
    <property type="gene ID" value="SORBI_3002G332600"/>
</dbReference>
<reference evidence="2 3" key="1">
    <citation type="journal article" date="2009" name="Nature">
        <title>The Sorghum bicolor genome and the diversification of grasses.</title>
        <authorList>
            <person name="Paterson A.H."/>
            <person name="Bowers J.E."/>
            <person name="Bruggmann R."/>
            <person name="Dubchak I."/>
            <person name="Grimwood J."/>
            <person name="Gundlach H."/>
            <person name="Haberer G."/>
            <person name="Hellsten U."/>
            <person name="Mitros T."/>
            <person name="Poliakov A."/>
            <person name="Schmutz J."/>
            <person name="Spannagl M."/>
            <person name="Tang H."/>
            <person name="Wang X."/>
            <person name="Wicker T."/>
            <person name="Bharti A.K."/>
            <person name="Chapman J."/>
            <person name="Feltus F.A."/>
            <person name="Gowik U."/>
            <person name="Grigoriev I.V."/>
            <person name="Lyons E."/>
            <person name="Maher C.A."/>
            <person name="Martis M."/>
            <person name="Narechania A."/>
            <person name="Otillar R.P."/>
            <person name="Penning B.W."/>
            <person name="Salamov A.A."/>
            <person name="Wang Y."/>
            <person name="Zhang L."/>
            <person name="Carpita N.C."/>
            <person name="Freeling M."/>
            <person name="Gingle A.R."/>
            <person name="Hash C.T."/>
            <person name="Keller B."/>
            <person name="Klein P."/>
            <person name="Kresovich S."/>
            <person name="McCann M.C."/>
            <person name="Ming R."/>
            <person name="Peterson D.G."/>
            <person name="Mehboob-ur-Rahman"/>
            <person name="Ware D."/>
            <person name="Westhoff P."/>
            <person name="Mayer K.F."/>
            <person name="Messing J."/>
            <person name="Rokhsar D.S."/>
        </authorList>
    </citation>
    <scope>NUCLEOTIDE SEQUENCE [LARGE SCALE GENOMIC DNA]</scope>
    <source>
        <strain evidence="3">cv. BTx623</strain>
    </source>
</reference>
<evidence type="ECO:0000256" key="1">
    <source>
        <dbReference type="SAM" id="SignalP"/>
    </source>
</evidence>
<evidence type="ECO:0008006" key="4">
    <source>
        <dbReference type="Google" id="ProtNLM"/>
    </source>
</evidence>
<accession>A0A1B6QET7</accession>
<evidence type="ECO:0000313" key="3">
    <source>
        <dbReference type="Proteomes" id="UP000000768"/>
    </source>
</evidence>
<gene>
    <name evidence="2" type="ORF">SORBI_3002G332600</name>
</gene>
<feature type="chain" id="PRO_5008589721" description="Knottin scorpion toxin-like domain-containing protein" evidence="1">
    <location>
        <begin position="25"/>
        <end position="110"/>
    </location>
</feature>
<keyword evidence="3" id="KW-1185">Reference proteome</keyword>
<evidence type="ECO:0000313" key="2">
    <source>
        <dbReference type="EMBL" id="KXG36441.1"/>
    </source>
</evidence>
<sequence length="110" mass="12198">MTGTTNKALLCFCLLMLIALSSSARELSPLREGDDDPGDTKTKWKCFRLWDNYCVKNKRCVNKCQGADGKGYHHGHCELWTCVCCKKKGEDNNEVVAPSNAQLGPSTITQ</sequence>